<dbReference type="GO" id="GO:0003714">
    <property type="term" value="F:transcription corepressor activity"/>
    <property type="evidence" value="ECO:0007669"/>
    <property type="project" value="TreeGrafter"/>
</dbReference>
<protein>
    <submittedName>
        <fullName evidence="6">Nucleolar complex protein 2 homolog</fullName>
    </submittedName>
</protein>
<proteinExistence type="inferred from homology"/>
<evidence type="ECO:0000256" key="1">
    <source>
        <dbReference type="ARBA" id="ARBA00004123"/>
    </source>
</evidence>
<reference evidence="6" key="1">
    <citation type="submission" date="2022-11" db="UniProtKB">
        <authorList>
            <consortium name="WormBaseParasite"/>
        </authorList>
    </citation>
    <scope>IDENTIFICATION</scope>
</reference>
<dbReference type="InterPro" id="IPR005343">
    <property type="entry name" value="Noc2"/>
</dbReference>
<dbReference type="Pfam" id="PF03715">
    <property type="entry name" value="Noc2"/>
    <property type="match status" value="1"/>
</dbReference>
<feature type="compositionally biased region" description="Basic and acidic residues" evidence="4">
    <location>
        <begin position="701"/>
        <end position="714"/>
    </location>
</feature>
<evidence type="ECO:0000313" key="6">
    <source>
        <dbReference type="WBParaSite" id="sdigi.contig93.g4166.t1"/>
    </source>
</evidence>
<dbReference type="AlphaFoldDB" id="A0A915Q6K6"/>
<evidence type="ECO:0000256" key="3">
    <source>
        <dbReference type="ARBA" id="ARBA00023242"/>
    </source>
</evidence>
<comment type="similarity">
    <text evidence="2">Belongs to the NOC2 family.</text>
</comment>
<feature type="region of interest" description="Disordered" evidence="4">
    <location>
        <begin position="699"/>
        <end position="729"/>
    </location>
</feature>
<dbReference type="WBParaSite" id="sdigi.contig93.g4166.t1">
    <property type="protein sequence ID" value="sdigi.contig93.g4166.t1"/>
    <property type="gene ID" value="sdigi.contig93.g4166"/>
</dbReference>
<dbReference type="GO" id="GO:0042273">
    <property type="term" value="P:ribosomal large subunit biogenesis"/>
    <property type="evidence" value="ECO:0007669"/>
    <property type="project" value="TreeGrafter"/>
</dbReference>
<feature type="region of interest" description="Disordered" evidence="4">
    <location>
        <begin position="1"/>
        <end position="28"/>
    </location>
</feature>
<dbReference type="GO" id="GO:0005654">
    <property type="term" value="C:nucleoplasm"/>
    <property type="evidence" value="ECO:0007669"/>
    <property type="project" value="TreeGrafter"/>
</dbReference>
<accession>A0A915Q6K6</accession>
<organism evidence="5 6">
    <name type="scientific">Setaria digitata</name>
    <dbReference type="NCBI Taxonomy" id="48799"/>
    <lineage>
        <taxon>Eukaryota</taxon>
        <taxon>Metazoa</taxon>
        <taxon>Ecdysozoa</taxon>
        <taxon>Nematoda</taxon>
        <taxon>Chromadorea</taxon>
        <taxon>Rhabditida</taxon>
        <taxon>Spirurina</taxon>
        <taxon>Spiruromorpha</taxon>
        <taxon>Filarioidea</taxon>
        <taxon>Setariidae</taxon>
        <taxon>Setaria</taxon>
    </lineage>
</organism>
<dbReference type="PANTHER" id="PTHR12687">
    <property type="entry name" value="NUCLEOLAR COMPLEX 2 AND RAD4-RELATED"/>
    <property type="match status" value="1"/>
</dbReference>
<dbReference type="Proteomes" id="UP000887581">
    <property type="component" value="Unplaced"/>
</dbReference>
<dbReference type="GO" id="GO:0042393">
    <property type="term" value="F:histone binding"/>
    <property type="evidence" value="ECO:0007669"/>
    <property type="project" value="TreeGrafter"/>
</dbReference>
<comment type="subcellular location">
    <subcellularLocation>
        <location evidence="1">Nucleus</location>
    </subcellularLocation>
</comment>
<feature type="compositionally biased region" description="Basic and acidic residues" evidence="4">
    <location>
        <begin position="134"/>
        <end position="145"/>
    </location>
</feature>
<name>A0A915Q6K6_9BILA</name>
<evidence type="ECO:0000256" key="4">
    <source>
        <dbReference type="SAM" id="MobiDB-lite"/>
    </source>
</evidence>
<dbReference type="SUPFAM" id="SSF48371">
    <property type="entry name" value="ARM repeat"/>
    <property type="match status" value="1"/>
</dbReference>
<sequence length="746" mass="85845">MPKVSDHLSPIRLQNVIPGSDSPHGLTEKKRLGRKLLVEILMELKVMGDVEDMNRNGEKVRKRQGNALQTCSKRRKVMKDGKVCRESTRDDGEELTLSGYKKQLDELAEEDPQFYKFLKEEESDLLNFDESDSDVERENLQHKAESEDENETFEESSVLRRDLSGRKVIDSNFIKNLQNLLLQEGRPEPSTVQQAIAAFTACVARVGANIEPPRYVINDGDVFESVVRLCFSCVGKSLFSLVGHVKTEANEEGKESKFRKSRRQKLPRHWKKYCNLIKTYLHALLQFLNEIQTPDVIVCTIRAVTDLIELYIYFPKLTRDLIKGMVKIWSRRTDESRCAAFLALYRLVKLHKKSFPAVIKGCYLGYVMNVRDVKSESWPLIILMQKSFAELCMIYPEIAYQYAFVYIRQTAIHLRNATIAKRKDLIQTIYNWQFMQCLYLWSQVIAKAHRHHISTKTGDTTGIEELAYPLCQITISTMKLFPSLKYFPLRIHCLRILLIVQQNCHIYIPTLSLAVELLSNVLLMLKKKPTKGKGPQRSNDMKCVLKVSAAHLDEAAFRQAAVGELFRIHLEAAHVIQHSCAFADIVIPINHEIKTFTKNCRSTECSRLFKSLETKIQQQAVYARGILNSIDVDLTNEALLRHLERRFRAPDAPLTKFYDSWEKMWELRENARSYADQTISVQHPISSNPIKNATMPMKAEPVTEVRTDKVEKKSSKQQKRIHQLSVPANKGDEDVLEDLVLSDIED</sequence>
<keyword evidence="3" id="KW-0539">Nucleus</keyword>
<dbReference type="GO" id="GO:0030691">
    <property type="term" value="C:Noc2p-Noc3p complex"/>
    <property type="evidence" value="ECO:0007669"/>
    <property type="project" value="TreeGrafter"/>
</dbReference>
<dbReference type="GO" id="GO:0000122">
    <property type="term" value="P:negative regulation of transcription by RNA polymerase II"/>
    <property type="evidence" value="ECO:0007669"/>
    <property type="project" value="TreeGrafter"/>
</dbReference>
<dbReference type="InterPro" id="IPR016024">
    <property type="entry name" value="ARM-type_fold"/>
</dbReference>
<evidence type="ECO:0000256" key="2">
    <source>
        <dbReference type="ARBA" id="ARBA00005907"/>
    </source>
</evidence>
<evidence type="ECO:0000313" key="5">
    <source>
        <dbReference type="Proteomes" id="UP000887581"/>
    </source>
</evidence>
<dbReference type="GO" id="GO:0030690">
    <property type="term" value="C:Noc1p-Noc2p complex"/>
    <property type="evidence" value="ECO:0007669"/>
    <property type="project" value="TreeGrafter"/>
</dbReference>
<dbReference type="GO" id="GO:0005730">
    <property type="term" value="C:nucleolus"/>
    <property type="evidence" value="ECO:0007669"/>
    <property type="project" value="TreeGrafter"/>
</dbReference>
<feature type="region of interest" description="Disordered" evidence="4">
    <location>
        <begin position="128"/>
        <end position="157"/>
    </location>
</feature>
<keyword evidence="5" id="KW-1185">Reference proteome</keyword>
<dbReference type="PANTHER" id="PTHR12687:SF4">
    <property type="entry name" value="NUCLEOLAR COMPLEX PROTEIN 2 HOMOLOG"/>
    <property type="match status" value="1"/>
</dbReference>